<evidence type="ECO:0000313" key="8">
    <source>
        <dbReference type="EMBL" id="KAE8317488.1"/>
    </source>
</evidence>
<comment type="similarity">
    <text evidence="1">Belongs to the paxM FAD-dependent monooxygenase family.</text>
</comment>
<dbReference type="InterPro" id="IPR002938">
    <property type="entry name" value="FAD-bd"/>
</dbReference>
<name>A0A5N6WAD4_9EURO</name>
<dbReference type="InterPro" id="IPR036188">
    <property type="entry name" value="FAD/NAD-bd_sf"/>
</dbReference>
<dbReference type="GO" id="GO:0071949">
    <property type="term" value="F:FAD binding"/>
    <property type="evidence" value="ECO:0007669"/>
    <property type="project" value="InterPro"/>
</dbReference>
<feature type="compositionally biased region" description="Basic and acidic residues" evidence="6">
    <location>
        <begin position="395"/>
        <end position="407"/>
    </location>
</feature>
<feature type="region of interest" description="Disordered" evidence="6">
    <location>
        <begin position="392"/>
        <end position="415"/>
    </location>
</feature>
<dbReference type="SUPFAM" id="SSF51905">
    <property type="entry name" value="FAD/NAD(P)-binding domain"/>
    <property type="match status" value="1"/>
</dbReference>
<organism evidence="8 9">
    <name type="scientific">Aspergillus transmontanensis</name>
    <dbReference type="NCBI Taxonomy" id="1034304"/>
    <lineage>
        <taxon>Eukaryota</taxon>
        <taxon>Fungi</taxon>
        <taxon>Dikarya</taxon>
        <taxon>Ascomycota</taxon>
        <taxon>Pezizomycotina</taxon>
        <taxon>Eurotiomycetes</taxon>
        <taxon>Eurotiomycetidae</taxon>
        <taxon>Eurotiales</taxon>
        <taxon>Aspergillaceae</taxon>
        <taxon>Aspergillus</taxon>
        <taxon>Aspergillus subgen. Circumdati</taxon>
    </lineage>
</organism>
<evidence type="ECO:0000256" key="6">
    <source>
        <dbReference type="SAM" id="MobiDB-lite"/>
    </source>
</evidence>
<protein>
    <submittedName>
        <fullName evidence="8">Salicylate hydroxylase</fullName>
    </submittedName>
</protein>
<evidence type="ECO:0000313" key="9">
    <source>
        <dbReference type="Proteomes" id="UP000325433"/>
    </source>
</evidence>
<dbReference type="SUPFAM" id="SSF54373">
    <property type="entry name" value="FAD-linked reductases, C-terminal domain"/>
    <property type="match status" value="1"/>
</dbReference>
<dbReference type="Gene3D" id="3.50.50.60">
    <property type="entry name" value="FAD/NAD(P)-binding domain"/>
    <property type="match status" value="1"/>
</dbReference>
<dbReference type="EMBL" id="ML738301">
    <property type="protein sequence ID" value="KAE8317488.1"/>
    <property type="molecule type" value="Genomic_DNA"/>
</dbReference>
<evidence type="ECO:0000256" key="2">
    <source>
        <dbReference type="ARBA" id="ARBA00022630"/>
    </source>
</evidence>
<keyword evidence="5" id="KW-0503">Monooxygenase</keyword>
<proteinExistence type="inferred from homology"/>
<dbReference type="PRINTS" id="PR00420">
    <property type="entry name" value="RNGMNOXGNASE"/>
</dbReference>
<dbReference type="Pfam" id="PF01494">
    <property type="entry name" value="FAD_binding_3"/>
    <property type="match status" value="1"/>
</dbReference>
<dbReference type="GO" id="GO:0004497">
    <property type="term" value="F:monooxygenase activity"/>
    <property type="evidence" value="ECO:0007669"/>
    <property type="project" value="UniProtKB-KW"/>
</dbReference>
<accession>A0A5N6WAD4</accession>
<evidence type="ECO:0000256" key="5">
    <source>
        <dbReference type="ARBA" id="ARBA00023033"/>
    </source>
</evidence>
<keyword evidence="3" id="KW-0274">FAD</keyword>
<evidence type="ECO:0000256" key="4">
    <source>
        <dbReference type="ARBA" id="ARBA00023002"/>
    </source>
</evidence>
<evidence type="ECO:0000256" key="1">
    <source>
        <dbReference type="ARBA" id="ARBA00007992"/>
    </source>
</evidence>
<evidence type="ECO:0000259" key="7">
    <source>
        <dbReference type="Pfam" id="PF01494"/>
    </source>
</evidence>
<keyword evidence="4" id="KW-0560">Oxidoreductase</keyword>
<dbReference type="AlphaFoldDB" id="A0A5N6WAD4"/>
<reference evidence="9" key="1">
    <citation type="submission" date="2019-04" db="EMBL/GenBank/DDBJ databases">
        <title>Friends and foes A comparative genomics studyof 23 Aspergillus species from section Flavi.</title>
        <authorList>
            <consortium name="DOE Joint Genome Institute"/>
            <person name="Kjaerbolling I."/>
            <person name="Vesth T."/>
            <person name="Frisvad J.C."/>
            <person name="Nybo J.L."/>
            <person name="Theobald S."/>
            <person name="Kildgaard S."/>
            <person name="Isbrandt T."/>
            <person name="Kuo A."/>
            <person name="Sato A."/>
            <person name="Lyhne E.K."/>
            <person name="Kogle M.E."/>
            <person name="Wiebenga A."/>
            <person name="Kun R.S."/>
            <person name="Lubbers R.J."/>
            <person name="Makela M.R."/>
            <person name="Barry K."/>
            <person name="Chovatia M."/>
            <person name="Clum A."/>
            <person name="Daum C."/>
            <person name="Haridas S."/>
            <person name="He G."/>
            <person name="LaButti K."/>
            <person name="Lipzen A."/>
            <person name="Mondo S."/>
            <person name="Riley R."/>
            <person name="Salamov A."/>
            <person name="Simmons B.A."/>
            <person name="Magnuson J.K."/>
            <person name="Henrissat B."/>
            <person name="Mortensen U.H."/>
            <person name="Larsen T.O."/>
            <person name="Devries R.P."/>
            <person name="Grigoriev I.V."/>
            <person name="Machida M."/>
            <person name="Baker S.E."/>
            <person name="Andersen M.R."/>
        </authorList>
    </citation>
    <scope>NUCLEOTIDE SEQUENCE [LARGE SCALE GENOMIC DNA]</scope>
    <source>
        <strain evidence="9">CBS 130015</strain>
    </source>
</reference>
<dbReference type="InterPro" id="IPR050493">
    <property type="entry name" value="FAD-dep_Monooxygenase_BioMet"/>
</dbReference>
<dbReference type="Proteomes" id="UP000325433">
    <property type="component" value="Unassembled WGS sequence"/>
</dbReference>
<sequence length="459" mass="50762">MHSSFLAWTLYKDTFDFPPHGAIRLRIIIVGAGIAGLSAALGLHKAGHHVTILERVHKIAEVGAGIQIAPNAARILGRFGILPEVVNKANVLEKNSLRRYVNDEELGTAPLMPKVGQEYNAPLCVIHRGDLQSILLNAVQKEKIDIKLNSRVVSADSEFSGKVQLTTGEEFAADVVIAADGIKSDLRRLIASSHGHIDHAQPTGDAAYRILIPRKDLENDSDALELLESNVGMRWMGPGGHIMAYPIKNNALYNMVLLHPKPLGKSDEESWTQQGSKKEMQNFYEQWSPLVRKLLSYVPEGEVKEWTLNSHAFLPSWVENRTVLMGDSCHPMLPYVAQGAAQAIEDAGVLACVLSLGGEDVDIPTRLKVYEIIRKERAEKIQSSAAETRLALHLPDGEKQRQRDKAIRSGGKNPDLWADKSWQQFMWGTDVMKQTVDGWNDLVQQASEASLSTVRPSVF</sequence>
<gene>
    <name evidence="8" type="ORF">BDV41DRAFT_572771</name>
</gene>
<dbReference type="PANTHER" id="PTHR13789:SF147">
    <property type="entry name" value="PUTATIVE (AFU_ORTHOLOGUE AFUA_2G01950)-RELATED"/>
    <property type="match status" value="1"/>
</dbReference>
<dbReference type="FunFam" id="3.50.50.60:FF:000115">
    <property type="entry name" value="Salicylate hydroxylase, putative"/>
    <property type="match status" value="1"/>
</dbReference>
<feature type="domain" description="FAD-binding" evidence="7">
    <location>
        <begin position="26"/>
        <end position="381"/>
    </location>
</feature>
<keyword evidence="9" id="KW-1185">Reference proteome</keyword>
<evidence type="ECO:0000256" key="3">
    <source>
        <dbReference type="ARBA" id="ARBA00022827"/>
    </source>
</evidence>
<dbReference type="PANTHER" id="PTHR13789">
    <property type="entry name" value="MONOOXYGENASE"/>
    <property type="match status" value="1"/>
</dbReference>
<keyword evidence="2" id="KW-0285">Flavoprotein</keyword>